<reference evidence="9" key="1">
    <citation type="submission" date="2016-06" db="UniProtKB">
        <authorList>
            <consortium name="WormBaseParasite"/>
        </authorList>
    </citation>
    <scope>IDENTIFICATION</scope>
</reference>
<dbReference type="STRING" id="42157.A0A182EFN3"/>
<dbReference type="Pfam" id="PF13927">
    <property type="entry name" value="Ig_3"/>
    <property type="match status" value="5"/>
</dbReference>
<dbReference type="PANTHER" id="PTHR11640">
    <property type="entry name" value="NEPHRIN"/>
    <property type="match status" value="1"/>
</dbReference>
<dbReference type="Gene3D" id="2.60.40.10">
    <property type="entry name" value="Immunoglobulins"/>
    <property type="match status" value="5"/>
</dbReference>
<evidence type="ECO:0000256" key="3">
    <source>
        <dbReference type="ARBA" id="ARBA00023157"/>
    </source>
</evidence>
<organism evidence="9">
    <name type="scientific">Onchocerca ochengi</name>
    <name type="common">Filarial nematode worm</name>
    <dbReference type="NCBI Taxonomy" id="42157"/>
    <lineage>
        <taxon>Eukaryota</taxon>
        <taxon>Metazoa</taxon>
        <taxon>Ecdysozoa</taxon>
        <taxon>Nematoda</taxon>
        <taxon>Chromadorea</taxon>
        <taxon>Rhabditida</taxon>
        <taxon>Spirurina</taxon>
        <taxon>Spiruromorpha</taxon>
        <taxon>Filarioidea</taxon>
        <taxon>Onchocercidae</taxon>
        <taxon>Onchocerca</taxon>
    </lineage>
</organism>
<gene>
    <name evidence="7" type="ORF">NOO_LOCUS6900</name>
</gene>
<dbReference type="InterPro" id="IPR036179">
    <property type="entry name" value="Ig-like_dom_sf"/>
</dbReference>
<evidence type="ECO:0000256" key="4">
    <source>
        <dbReference type="ARBA" id="ARBA00023180"/>
    </source>
</evidence>
<proteinExistence type="predicted"/>
<dbReference type="InterPro" id="IPR007110">
    <property type="entry name" value="Ig-like_dom"/>
</dbReference>
<keyword evidence="4" id="KW-0325">Glycoprotein</keyword>
<keyword evidence="2" id="KW-0472">Membrane</keyword>
<evidence type="ECO:0000313" key="9">
    <source>
        <dbReference type="WBParaSite" id="nOo.2.0.1.t06900-RA"/>
    </source>
</evidence>
<evidence type="ECO:0000259" key="6">
    <source>
        <dbReference type="PROSITE" id="PS50835"/>
    </source>
</evidence>
<keyword evidence="3" id="KW-1015">Disulfide bond</keyword>
<dbReference type="AlphaFoldDB" id="A0A182EFN3"/>
<evidence type="ECO:0000256" key="2">
    <source>
        <dbReference type="ARBA" id="ARBA00023136"/>
    </source>
</evidence>
<dbReference type="CDD" id="cd00096">
    <property type="entry name" value="Ig"/>
    <property type="match status" value="2"/>
</dbReference>
<evidence type="ECO:0000256" key="5">
    <source>
        <dbReference type="ARBA" id="ARBA00023319"/>
    </source>
</evidence>
<feature type="domain" description="Ig-like" evidence="6">
    <location>
        <begin position="159"/>
        <end position="238"/>
    </location>
</feature>
<dbReference type="GO" id="GO:0098609">
    <property type="term" value="P:cell-cell adhesion"/>
    <property type="evidence" value="ECO:0007669"/>
    <property type="project" value="TreeGrafter"/>
</dbReference>
<dbReference type="SMART" id="SM00409">
    <property type="entry name" value="IG"/>
    <property type="match status" value="5"/>
</dbReference>
<comment type="subcellular location">
    <subcellularLocation>
        <location evidence="1">Membrane</location>
        <topology evidence="1">Single-pass type I membrane protein</topology>
    </subcellularLocation>
</comment>
<feature type="domain" description="Ig-like" evidence="6">
    <location>
        <begin position="336"/>
        <end position="404"/>
    </location>
</feature>
<dbReference type="EMBL" id="UYRW01002273">
    <property type="protein sequence ID" value="VDK84129.1"/>
    <property type="molecule type" value="Genomic_DNA"/>
</dbReference>
<evidence type="ECO:0000313" key="8">
    <source>
        <dbReference type="Proteomes" id="UP000271087"/>
    </source>
</evidence>
<dbReference type="PANTHER" id="PTHR11640:SF134">
    <property type="entry name" value="ECHINOID, ISOFORM A-RELATED"/>
    <property type="match status" value="1"/>
</dbReference>
<dbReference type="SUPFAM" id="SSF48726">
    <property type="entry name" value="Immunoglobulin"/>
    <property type="match status" value="5"/>
</dbReference>
<keyword evidence="5" id="KW-0393">Immunoglobulin domain</keyword>
<dbReference type="GO" id="GO:0050839">
    <property type="term" value="F:cell adhesion molecule binding"/>
    <property type="evidence" value="ECO:0007669"/>
    <property type="project" value="TreeGrafter"/>
</dbReference>
<evidence type="ECO:0000313" key="7">
    <source>
        <dbReference type="EMBL" id="VDK84129.1"/>
    </source>
</evidence>
<dbReference type="InterPro" id="IPR003598">
    <property type="entry name" value="Ig_sub2"/>
</dbReference>
<dbReference type="OrthoDB" id="5857426at2759"/>
<protein>
    <submittedName>
        <fullName evidence="9">B-cell receptor CD22-like</fullName>
    </submittedName>
</protein>
<sequence length="561" mass="61885">MPIIIYTEASKGGLLVGVEPEKPIITRQPSGAVQEGELVTIECQTTGGNPPPSFLWVFNNRSVVPEEWYHVRSSISPDRPSVSILQWRVNAEDNEAYLNCQIRNEAMPKDEHKDASTTRLNAIGLMLQYSMPFSISLIKKKSHHDTNTSIVIFKVLYGPRVHVGPVYDYNVEEGERVELTCSANSNPAPSHFEWYHVTSGERFAGTTWQFVAERKHNGDFRCTATNSIESGADKLTLNVQYGPIVKVKEWINPAEGDTVILECTVDANPPANSIVWSGPNDIVYEGSTLKIDSIQKTHSGNYTCTAINTLMVRSTKSKSVKRMGQAFTVIDVLRRPGEALLTASSDVIAVGGETTLSCTAVDVGSPEAEYRWLTPSSSGKYKERKTAVYTLEHATLADNGDYRCMPFNRIGDGIEGILTIKVIEPSKITRPLPESLIFNTGETSVTLKCEAQGYPAPQFQWFKDGQAINKRDRSSSHWMVSSEQHPENCPGSEFCSVTVIGFLNFLQPLSWNDKGNYSCKSSNGLQKFVTSSMALNVLHAPVILNERYPSDALAATDVGST</sequence>
<dbReference type="GO" id="GO:0005886">
    <property type="term" value="C:plasma membrane"/>
    <property type="evidence" value="ECO:0007669"/>
    <property type="project" value="TreeGrafter"/>
</dbReference>
<dbReference type="PROSITE" id="PS50835">
    <property type="entry name" value="IG_LIKE"/>
    <property type="match status" value="5"/>
</dbReference>
<dbReference type="InterPro" id="IPR013783">
    <property type="entry name" value="Ig-like_fold"/>
</dbReference>
<dbReference type="InterPro" id="IPR003599">
    <property type="entry name" value="Ig_sub"/>
</dbReference>
<reference evidence="7 8" key="2">
    <citation type="submission" date="2018-08" db="EMBL/GenBank/DDBJ databases">
        <authorList>
            <person name="Laetsch R D."/>
            <person name="Stevens L."/>
            <person name="Kumar S."/>
            <person name="Blaxter L. M."/>
        </authorList>
    </citation>
    <scope>NUCLEOTIDE SEQUENCE [LARGE SCALE GENOMIC DNA]</scope>
</reference>
<feature type="domain" description="Ig-like" evidence="6">
    <location>
        <begin position="20"/>
        <end position="116"/>
    </location>
</feature>
<accession>A0A182EFN3</accession>
<dbReference type="Proteomes" id="UP000271087">
    <property type="component" value="Unassembled WGS sequence"/>
</dbReference>
<feature type="domain" description="Ig-like" evidence="6">
    <location>
        <begin position="425"/>
        <end position="536"/>
    </location>
</feature>
<feature type="domain" description="Ig-like" evidence="6">
    <location>
        <begin position="243"/>
        <end position="321"/>
    </location>
</feature>
<name>A0A182EFN3_ONCOC</name>
<dbReference type="SMART" id="SM00408">
    <property type="entry name" value="IGc2"/>
    <property type="match status" value="5"/>
</dbReference>
<keyword evidence="8" id="KW-1185">Reference proteome</keyword>
<dbReference type="GO" id="GO:0005911">
    <property type="term" value="C:cell-cell junction"/>
    <property type="evidence" value="ECO:0007669"/>
    <property type="project" value="TreeGrafter"/>
</dbReference>
<dbReference type="WBParaSite" id="nOo.2.0.1.t06900-RA">
    <property type="protein sequence ID" value="nOo.2.0.1.t06900-RA"/>
    <property type="gene ID" value="nOo.2.0.1.g06900"/>
</dbReference>
<dbReference type="InterPro" id="IPR051275">
    <property type="entry name" value="Cell_adhesion_signaling"/>
</dbReference>
<evidence type="ECO:0000256" key="1">
    <source>
        <dbReference type="ARBA" id="ARBA00004479"/>
    </source>
</evidence>